<dbReference type="Proteomes" id="UP000070720">
    <property type="component" value="Chromosome 4"/>
</dbReference>
<dbReference type="GO" id="GO:0004672">
    <property type="term" value="F:protein kinase activity"/>
    <property type="evidence" value="ECO:0007669"/>
    <property type="project" value="InterPro"/>
</dbReference>
<proteinExistence type="predicted"/>
<reference evidence="7 8" key="1">
    <citation type="journal article" date="2007" name="Science">
        <title>The Fusarium graminearum genome reveals a link between localized polymorphism and pathogen specialization.</title>
        <authorList>
            <person name="Cuomo C.A."/>
            <person name="Gueldener U."/>
            <person name="Xu J.-R."/>
            <person name="Trail F."/>
            <person name="Turgeon B.G."/>
            <person name="Di Pietro A."/>
            <person name="Walton J.D."/>
            <person name="Ma L.-J."/>
            <person name="Baker S.E."/>
            <person name="Rep M."/>
            <person name="Adam G."/>
            <person name="Antoniw J."/>
            <person name="Baldwin T."/>
            <person name="Calvo S.E."/>
            <person name="Chang Y.-L."/>
            <person name="DeCaprio D."/>
            <person name="Gale L.R."/>
            <person name="Gnerre S."/>
            <person name="Goswami R.S."/>
            <person name="Hammond-Kosack K."/>
            <person name="Harris L.J."/>
            <person name="Hilburn K."/>
            <person name="Kennell J.C."/>
            <person name="Kroken S."/>
            <person name="Magnuson J.K."/>
            <person name="Mannhaupt G."/>
            <person name="Mauceli E.W."/>
            <person name="Mewes H.-W."/>
            <person name="Mitterbauer R."/>
            <person name="Muehlbauer G."/>
            <person name="Muensterkoetter M."/>
            <person name="Nelson D."/>
            <person name="O'Donnell K."/>
            <person name="Ouellet T."/>
            <person name="Qi W."/>
            <person name="Quesneville H."/>
            <person name="Roncero M.I.G."/>
            <person name="Seong K.-Y."/>
            <person name="Tetko I.V."/>
            <person name="Urban M."/>
            <person name="Waalwijk C."/>
            <person name="Ward T.J."/>
            <person name="Yao J."/>
            <person name="Birren B.W."/>
            <person name="Kistler H.C."/>
        </authorList>
    </citation>
    <scope>NUCLEOTIDE SEQUENCE [LARGE SCALE GENOMIC DNA]</scope>
    <source>
        <strain evidence="8">ATCC MYA-4620 / CBS 123657 / FGSC 9075 / NRRL 31084 / PH-1</strain>
        <strain evidence="7">PH-1 / ATCC MYA-4620 / FGSC 9075 / NRRL 31084</strain>
    </source>
</reference>
<dbReference type="VEuPathDB" id="FungiDB:FGRAMPH1_01G22251"/>
<keyword evidence="8" id="KW-1185">Reference proteome</keyword>
<sequence length="1347" mass="148581">MHIQSSVGESLSMASNLSWNTFLSRTSVTSLTRAAFSDNNRGTIQGFDDVLRVLKTLDLPSFRYNEIEREEVVGEGETYLVERCFIKNNVLAVKHLKINAAPNDSTLKRRLQAAVLELCVMRHRPLRNHPNIPAVFGYGWNQSGTQPLPYLLVQYSRHGTLRQYLHHVGSEILPTAKEILIGDVASGLSALHTCKIIHGDVKMDNVLVFHSWDRPAKALAKLSDFGHSFIIAGAEDKQGTESARYGGTYLYNAPEVHDQENCPIDQSDLHKCDVWAFGLLAWEVFLNGKEYITALGDTQQDAEDSRKFSPEECAKLVQLAKESIPFSKHHIRGSVLRAIFPMTMQWDPTKRVSNLTKLPVMTNWHFSDIHGFQGELALHLESSNWSYEMFSPETGSEIPWEHEEQIFLGLKRLCSSSPTLDRAAATWQMALCYHVGFGTSRNTLTAFQFAQTAEDLGHTVAKAFSGLLAPQSDASSSTQYGAQVAELLRESVNAIKPTQLGRAYLDKDLQTVDSILKQAGESPVLFPGIDFNVLHLLFVSEDLADMCLKNHSEHLLPLVDTPSKGPMIVHDQWPLHLLGSPLAIAISVNSVQSVKKLLELGANPRALAYADGEFPENDDRSCWTPLHIAVKYHCSEILILLLHHCKGVFPKTRVPYAIALAFSASLERLAMHDGRHQDELNRTIEVLYHRSDITAYSKYGMTALMRAIDFQDAATVNALLQAKPSLAGIRFINPFNRRHLTFPVHFAAQLASRRDTLDAVQILNIIYAYSDKGLSDESSAYDHKGRTPLHLSVTGPSSRATAWLLDKDEGLLHADDYEGRTALHCCASAANCEILLKRGAVVDHADKQGLTALHTASLSGDVDIVRVLLRHKPKLDLKAKKSGTALHCAVIKGSMDVVMALIEAEVPINELDVYGDTASHIAVRMARTSILRILIRHGADLSICNSTHQIPKDLAKSIGTFDIIPILEILGCNEHAENSTVSYGRWTEGGFSGLQGGARDESNGHVQDDISGRNEVEDSDGESVMPRGISLDRILFGEGPEGQQRNNVLIESSANVIDRMGQVLNSSTKAEMMTDYILERCREDINKECRPETQPKDLIRKLGRAIQLHNTEACKFIYPAGELGYLEDQPESDKLYVEAIVILVEELWKPCWKTGASRETFMASILAMTKRFRDLMVERAYVNAQGSHYDNALQAASSNGHREVVQLLLDKGADVNAQGSRYGSALQAASSNGHREVVQLLLDKGAHVNAQGSRYGSALQAASSNGHREVVQLLLDKGAHVNAQGSRYGSALQAASFKGHREVIQLLLDKGADINAQGGSYNNALQAALSNGHREVVQLLLDKGAVL</sequence>
<keyword evidence="1" id="KW-0677">Repeat</keyword>
<organism evidence="6 8">
    <name type="scientific">Gibberella zeae (strain ATCC MYA-4620 / CBS 123657 / FGSC 9075 / NRRL 31084 / PH-1)</name>
    <name type="common">Wheat head blight fungus</name>
    <name type="synonym">Fusarium graminearum</name>
    <dbReference type="NCBI Taxonomy" id="229533"/>
    <lineage>
        <taxon>Eukaryota</taxon>
        <taxon>Fungi</taxon>
        <taxon>Dikarya</taxon>
        <taxon>Ascomycota</taxon>
        <taxon>Pezizomycotina</taxon>
        <taxon>Sordariomycetes</taxon>
        <taxon>Hypocreomycetidae</taxon>
        <taxon>Hypocreales</taxon>
        <taxon>Nectriaceae</taxon>
        <taxon>Fusarium</taxon>
    </lineage>
</organism>
<dbReference type="InterPro" id="IPR000719">
    <property type="entry name" value="Prot_kinase_dom"/>
</dbReference>
<feature type="repeat" description="ANK" evidence="3">
    <location>
        <begin position="1188"/>
        <end position="1220"/>
    </location>
</feature>
<dbReference type="SUPFAM" id="SSF56112">
    <property type="entry name" value="Protein kinase-like (PK-like)"/>
    <property type="match status" value="1"/>
</dbReference>
<evidence type="ECO:0000256" key="4">
    <source>
        <dbReference type="SAM" id="MobiDB-lite"/>
    </source>
</evidence>
<dbReference type="SMART" id="SM00220">
    <property type="entry name" value="S_TKc"/>
    <property type="match status" value="1"/>
</dbReference>
<dbReference type="Gene3D" id="1.25.40.20">
    <property type="entry name" value="Ankyrin repeat-containing domain"/>
    <property type="match status" value="3"/>
</dbReference>
<reference evidence="7" key="4">
    <citation type="submission" date="2017-01" db="UniProtKB">
        <authorList>
            <consortium name="EnsemblFungi"/>
        </authorList>
    </citation>
    <scope>IDENTIFICATION</scope>
    <source>
        <strain evidence="7">PH-1 / ATCC MYA-4620 / FGSC 9075 / NRRL 31084</strain>
    </source>
</reference>
<dbReference type="STRING" id="229533.A0A098DW84"/>
<evidence type="ECO:0000313" key="7">
    <source>
        <dbReference type="EnsemblFungi" id="CEF85614"/>
    </source>
</evidence>
<dbReference type="PANTHER" id="PTHR24198:SF165">
    <property type="entry name" value="ANKYRIN REPEAT-CONTAINING PROTEIN-RELATED"/>
    <property type="match status" value="1"/>
</dbReference>
<dbReference type="SUPFAM" id="SSF48403">
    <property type="entry name" value="Ankyrin repeat"/>
    <property type="match status" value="2"/>
</dbReference>
<name>A0A098DW84_GIBZE</name>
<dbReference type="InParanoid" id="A0A098DW84"/>
<evidence type="ECO:0000256" key="2">
    <source>
        <dbReference type="ARBA" id="ARBA00023043"/>
    </source>
</evidence>
<feature type="repeat" description="ANK" evidence="3">
    <location>
        <begin position="914"/>
        <end position="946"/>
    </location>
</feature>
<dbReference type="SMART" id="SM00248">
    <property type="entry name" value="ANK"/>
    <property type="match status" value="13"/>
</dbReference>
<dbReference type="InterPro" id="IPR036770">
    <property type="entry name" value="Ankyrin_rpt-contain_sf"/>
</dbReference>
<feature type="repeat" description="ANK" evidence="3">
    <location>
        <begin position="1320"/>
        <end position="1347"/>
    </location>
</feature>
<feature type="repeat" description="ANK" evidence="3">
    <location>
        <begin position="1287"/>
        <end position="1319"/>
    </location>
</feature>
<feature type="repeat" description="ANK" evidence="3">
    <location>
        <begin position="881"/>
        <end position="913"/>
    </location>
</feature>
<gene>
    <name evidence="6" type="ORF">FGRAMPH1_01T22251</name>
</gene>
<reference evidence="6 8" key="3">
    <citation type="journal article" date="2015" name="BMC Genomics">
        <title>The completed genome sequence of the pathogenic ascomycete fungus Fusarium graminearum.</title>
        <authorList>
            <person name="King R."/>
            <person name="Urban M."/>
            <person name="Hammond-Kosack M.C."/>
            <person name="Hassani-Pak K."/>
            <person name="Hammond-Kosack K.E."/>
        </authorList>
    </citation>
    <scope>NUCLEOTIDE SEQUENCE [LARGE SCALE GENOMIC DNA]</scope>
    <source>
        <strain evidence="8">ATCC MYA-4620 / CBS 123657 / FGSC 9075 / NRRL 31084 / PH-1</strain>
        <strain evidence="6">PH-1</strain>
    </source>
</reference>
<dbReference type="PROSITE" id="PS50297">
    <property type="entry name" value="ANK_REP_REGION"/>
    <property type="match status" value="7"/>
</dbReference>
<evidence type="ECO:0000259" key="5">
    <source>
        <dbReference type="PROSITE" id="PS50011"/>
    </source>
</evidence>
<dbReference type="eggNOG" id="KOG0192">
    <property type="taxonomic scope" value="Eukaryota"/>
</dbReference>
<keyword evidence="2 3" id="KW-0040">ANK repeat</keyword>
<evidence type="ECO:0000313" key="8">
    <source>
        <dbReference type="Proteomes" id="UP000070720"/>
    </source>
</evidence>
<feature type="repeat" description="ANK" evidence="3">
    <location>
        <begin position="1254"/>
        <end position="1286"/>
    </location>
</feature>
<evidence type="ECO:0000256" key="3">
    <source>
        <dbReference type="PROSITE-ProRule" id="PRU00023"/>
    </source>
</evidence>
<dbReference type="Pfam" id="PF12796">
    <property type="entry name" value="Ank_2"/>
    <property type="match status" value="4"/>
</dbReference>
<accession>A0A0E0SGQ1</accession>
<dbReference type="EMBL" id="HG970335">
    <property type="protein sequence ID" value="CEF85614.1"/>
    <property type="molecule type" value="Genomic_DNA"/>
</dbReference>
<dbReference type="InterPro" id="IPR002110">
    <property type="entry name" value="Ankyrin_rpt"/>
</dbReference>
<feature type="region of interest" description="Disordered" evidence="4">
    <location>
        <begin position="998"/>
        <end position="1025"/>
    </location>
</feature>
<dbReference type="EnsemblFungi" id="CEF85614">
    <property type="protein sequence ID" value="CEF85614"/>
    <property type="gene ID" value="FGRRES_14027_16070_11614_M"/>
</dbReference>
<dbReference type="PROSITE" id="PS50011">
    <property type="entry name" value="PROTEIN_KINASE_DOM"/>
    <property type="match status" value="1"/>
</dbReference>
<dbReference type="PANTHER" id="PTHR24198">
    <property type="entry name" value="ANKYRIN REPEAT AND PROTEIN KINASE DOMAIN-CONTAINING PROTEIN"/>
    <property type="match status" value="1"/>
</dbReference>
<dbReference type="Pfam" id="PF00023">
    <property type="entry name" value="Ank"/>
    <property type="match status" value="1"/>
</dbReference>
<dbReference type="Pfam" id="PF07714">
    <property type="entry name" value="PK_Tyr_Ser-Thr"/>
    <property type="match status" value="1"/>
</dbReference>
<dbReference type="GO" id="GO:0005737">
    <property type="term" value="C:cytoplasm"/>
    <property type="evidence" value="ECO:0007669"/>
    <property type="project" value="TreeGrafter"/>
</dbReference>
<reference evidence="7 8" key="2">
    <citation type="journal article" date="2010" name="Nature">
        <title>Comparative genomics reveals mobile pathogenicity chromosomes in Fusarium.</title>
        <authorList>
            <person name="Ma L.J."/>
            <person name="van der Does H.C."/>
            <person name="Borkovich K.A."/>
            <person name="Coleman J.J."/>
            <person name="Daboussi M.J."/>
            <person name="Di Pietro A."/>
            <person name="Dufresne M."/>
            <person name="Freitag M."/>
            <person name="Grabherr M."/>
            <person name="Henrissat B."/>
            <person name="Houterman P.M."/>
            <person name="Kang S."/>
            <person name="Shim W.B."/>
            <person name="Woloshuk C."/>
            <person name="Xie X."/>
            <person name="Xu J.R."/>
            <person name="Antoniw J."/>
            <person name="Baker S.E."/>
            <person name="Bluhm B.H."/>
            <person name="Breakspear A."/>
            <person name="Brown D.W."/>
            <person name="Butchko R.A."/>
            <person name="Chapman S."/>
            <person name="Coulson R."/>
            <person name="Coutinho P.M."/>
            <person name="Danchin E.G."/>
            <person name="Diener A."/>
            <person name="Gale L.R."/>
            <person name="Gardiner D.M."/>
            <person name="Goff S."/>
            <person name="Hammond-Kosack K.E."/>
            <person name="Hilburn K."/>
            <person name="Hua-Van A."/>
            <person name="Jonkers W."/>
            <person name="Kazan K."/>
            <person name="Kodira C.D."/>
            <person name="Koehrsen M."/>
            <person name="Kumar L."/>
            <person name="Lee Y.H."/>
            <person name="Li L."/>
            <person name="Manners J.M."/>
            <person name="Miranda-Saavedra D."/>
            <person name="Mukherjee M."/>
            <person name="Park G."/>
            <person name="Park J."/>
            <person name="Park S.Y."/>
            <person name="Proctor R.H."/>
            <person name="Regev A."/>
            <person name="Ruiz-Roldan M.C."/>
            <person name="Sain D."/>
            <person name="Sakthikumar S."/>
            <person name="Sykes S."/>
            <person name="Schwartz D.C."/>
            <person name="Turgeon B.G."/>
            <person name="Wapinski I."/>
            <person name="Yoder O."/>
            <person name="Young S."/>
            <person name="Zeng Q."/>
            <person name="Zhou S."/>
            <person name="Galagan J."/>
            <person name="Cuomo C.A."/>
            <person name="Kistler H.C."/>
            <person name="Rep M."/>
        </authorList>
    </citation>
    <scope>GENOME REANNOTATION</scope>
    <source>
        <strain evidence="8">ATCC MYA-4620 / CBS 123657 / FGSC 9075 / NRRL 31084 / PH-1</strain>
        <strain evidence="7">PH-1 / ATCC MYA-4620 / FGSC 9075 / NRRL 31084</strain>
    </source>
</reference>
<accession>A0A098DW84</accession>
<dbReference type="GO" id="GO:0005524">
    <property type="term" value="F:ATP binding"/>
    <property type="evidence" value="ECO:0007669"/>
    <property type="project" value="InterPro"/>
</dbReference>
<dbReference type="InterPro" id="IPR008271">
    <property type="entry name" value="Ser/Thr_kinase_AS"/>
</dbReference>
<evidence type="ECO:0000313" key="6">
    <source>
        <dbReference type="EMBL" id="CEF85614.1"/>
    </source>
</evidence>
<dbReference type="InterPro" id="IPR011009">
    <property type="entry name" value="Kinase-like_dom_sf"/>
</dbReference>
<dbReference type="PRINTS" id="PR01415">
    <property type="entry name" value="ANKYRIN"/>
</dbReference>
<dbReference type="PROSITE" id="PS00108">
    <property type="entry name" value="PROTEIN_KINASE_ST"/>
    <property type="match status" value="1"/>
</dbReference>
<dbReference type="InterPro" id="IPR001245">
    <property type="entry name" value="Ser-Thr/Tyr_kinase_cat_dom"/>
</dbReference>
<dbReference type="Gene3D" id="1.10.510.10">
    <property type="entry name" value="Transferase(Phosphotransferase) domain 1"/>
    <property type="match status" value="1"/>
</dbReference>
<feature type="repeat" description="ANK" evidence="3">
    <location>
        <begin position="848"/>
        <end position="880"/>
    </location>
</feature>
<feature type="domain" description="Protein kinase" evidence="5">
    <location>
        <begin position="67"/>
        <end position="373"/>
    </location>
</feature>
<feature type="repeat" description="ANK" evidence="3">
    <location>
        <begin position="1221"/>
        <end position="1253"/>
    </location>
</feature>
<dbReference type="PROSITE" id="PS50088">
    <property type="entry name" value="ANK_REPEAT"/>
    <property type="match status" value="8"/>
</dbReference>
<feature type="compositionally biased region" description="Basic and acidic residues" evidence="4">
    <location>
        <begin position="998"/>
        <end position="1016"/>
    </location>
</feature>
<protein>
    <submittedName>
        <fullName evidence="6">Chromosome 4, complete genome</fullName>
    </submittedName>
</protein>
<evidence type="ECO:0000256" key="1">
    <source>
        <dbReference type="ARBA" id="ARBA00022737"/>
    </source>
</evidence>